<gene>
    <name evidence="1" type="primary">106066469</name>
</gene>
<dbReference type="STRING" id="6526.A0A2C9LE34"/>
<name>A0A2C9LE34_BIOGL</name>
<evidence type="ECO:0000313" key="2">
    <source>
        <dbReference type="Proteomes" id="UP000076420"/>
    </source>
</evidence>
<organism evidence="1 2">
    <name type="scientific">Biomphalaria glabrata</name>
    <name type="common">Bloodfluke planorb</name>
    <name type="synonym">Freshwater snail</name>
    <dbReference type="NCBI Taxonomy" id="6526"/>
    <lineage>
        <taxon>Eukaryota</taxon>
        <taxon>Metazoa</taxon>
        <taxon>Spiralia</taxon>
        <taxon>Lophotrochozoa</taxon>
        <taxon>Mollusca</taxon>
        <taxon>Gastropoda</taxon>
        <taxon>Heterobranchia</taxon>
        <taxon>Euthyneura</taxon>
        <taxon>Panpulmonata</taxon>
        <taxon>Hygrophila</taxon>
        <taxon>Lymnaeoidea</taxon>
        <taxon>Planorbidae</taxon>
        <taxon>Biomphalaria</taxon>
    </lineage>
</organism>
<dbReference type="AlphaFoldDB" id="A0A2C9LE34"/>
<dbReference type="Proteomes" id="UP000076420">
    <property type="component" value="Unassembled WGS sequence"/>
</dbReference>
<dbReference type="VEuPathDB" id="VectorBase:BGLB029912"/>
<evidence type="ECO:0000313" key="1">
    <source>
        <dbReference type="EnsemblMetazoa" id="BGLB029912-PA"/>
    </source>
</evidence>
<proteinExistence type="predicted"/>
<sequence length="105" mass="12265">MNPWYSNWMPDLIGNMDSLTKFTYYVGIRHSNVTGQFERDSFEDFHFFGPAFPSASESDPRSLPVEFTAPYFDCGGANKWVVSSFSPVIDFMPRYSNYTHLRRQR</sequence>
<reference evidence="1" key="1">
    <citation type="submission" date="2020-05" db="UniProtKB">
        <authorList>
            <consortium name="EnsemblMetazoa"/>
        </authorList>
    </citation>
    <scope>IDENTIFICATION</scope>
    <source>
        <strain evidence="1">BB02</strain>
    </source>
</reference>
<dbReference type="EnsemblMetazoa" id="BGLB029912-RA">
    <property type="protein sequence ID" value="BGLB029912-PA"/>
    <property type="gene ID" value="BGLB029912"/>
</dbReference>
<dbReference type="VEuPathDB" id="VectorBase:BGLAX_042906"/>
<accession>A0A2C9LE34</accession>
<protein>
    <submittedName>
        <fullName evidence="1">Uncharacterized protein</fullName>
    </submittedName>
</protein>
<dbReference type="KEGG" id="bgt:106066469"/>